<evidence type="ECO:0000256" key="1">
    <source>
        <dbReference type="ARBA" id="ARBA00022443"/>
    </source>
</evidence>
<organism evidence="6 7">
    <name type="scientific">Sparus aurata</name>
    <name type="common">Gilthead sea bream</name>
    <dbReference type="NCBI Taxonomy" id="8175"/>
    <lineage>
        <taxon>Eukaryota</taxon>
        <taxon>Metazoa</taxon>
        <taxon>Chordata</taxon>
        <taxon>Craniata</taxon>
        <taxon>Vertebrata</taxon>
        <taxon>Euteleostomi</taxon>
        <taxon>Actinopterygii</taxon>
        <taxon>Neopterygii</taxon>
        <taxon>Teleostei</taxon>
        <taxon>Neoteleostei</taxon>
        <taxon>Acanthomorphata</taxon>
        <taxon>Eupercaria</taxon>
        <taxon>Spariformes</taxon>
        <taxon>Sparidae</taxon>
        <taxon>Sparus</taxon>
    </lineage>
</organism>
<dbReference type="Pfam" id="PF14604">
    <property type="entry name" value="SH3_9"/>
    <property type="match status" value="1"/>
</dbReference>
<feature type="compositionally biased region" description="Basic and acidic residues" evidence="3">
    <location>
        <begin position="151"/>
        <end position="178"/>
    </location>
</feature>
<dbReference type="InterPro" id="IPR036028">
    <property type="entry name" value="SH3-like_dom_sf"/>
</dbReference>
<sequence length="832" mass="93996">MCVCVFNAAASLQQISASLGTEHNRTRREGRSRFTAAESGILHKCLFLTVISNMEVPRRPHPTSLTLALPKPASSALSPLGAVEKVAKKEPMTDKLQEKKDGTTEKDQFEEETFHTEEESVVSSELKDTNTSTVETKLSSQDSFSDDSSMSEERFAEDSKEAKRKSEEEEAAAKERTAQRQLMAIEELVQSERNYLHLLQMSTVTIRSNLQKLQPPPANLDSMFLYIEDVIDVSSRLLSLLDQKQVQPGDPHFLETLCDSFLSLSSDIEEAYREYLANYNNVTVVENSYKQKEALWNDIVRVIKTSAPEVNATSLSFFLVMPVQRIARYPLLLQTIQKHTEKTHPAYGLLEQTAHTSIALNCRINEYKRFREVADKYKKTETLTIKDKINRLNSHSIAKKTARLSQHIKHETGIATKLVDEEFDALEGFFYVLEHGILELLENVEMYLHHLQGFLACKTEEFDLDMDGEKAPICYKEITTALRQWILPTFEKRMRTLIHKPLCALRDLLVGPRNLIRKRLDKLLDYELICEKSSLSYEEQDVANTYRTMNTLLLNELPQFNGLALQMIWSMLGTFSCLHKDLASDMEQLFQSFAQQLPHSSLDPSAFWGWAESAVLEGARRIETLCRSVEDTLNAPVVQPLSPSSQRRLKQLTDKHGSGKIYQVMGTVVGSRDLDLNLAKGELVAIISEADSRGDKRRWLVDAGGRRGYVPSSKLLRYHQPTEDPPPSPHLTLPVGGAGIRRHSYTPEGRPLTVMSQPCFQVFAAYDFTARGNHEVSVRTGEPVRVLEPHDKRGNPEWSLVEARGGQRGYVPSNYLAIMPVGTGPAGTHQPY</sequence>
<keyword evidence="1 2" id="KW-0728">SH3 domain</keyword>
<dbReference type="Proteomes" id="UP000472265">
    <property type="component" value="Chromosome 18"/>
</dbReference>
<dbReference type="Gene3D" id="1.20.1270.60">
    <property type="entry name" value="Arfaptin homology (AH) domain/BAR domain"/>
    <property type="match status" value="1"/>
</dbReference>
<evidence type="ECO:0000259" key="5">
    <source>
        <dbReference type="PROSITE" id="PS50010"/>
    </source>
</evidence>
<dbReference type="SMART" id="SM00325">
    <property type="entry name" value="RhoGEF"/>
    <property type="match status" value="1"/>
</dbReference>
<dbReference type="FunCoup" id="A0A671U8U0">
    <property type="interactions" value="201"/>
</dbReference>
<evidence type="ECO:0000256" key="3">
    <source>
        <dbReference type="SAM" id="MobiDB-lite"/>
    </source>
</evidence>
<dbReference type="PROSITE" id="PS50002">
    <property type="entry name" value="SH3"/>
    <property type="match status" value="2"/>
</dbReference>
<dbReference type="FunFam" id="1.20.900.10:FF:000063">
    <property type="entry name" value="Rho guanine nucleotide exchange factor (GEF) 37"/>
    <property type="match status" value="1"/>
</dbReference>
<proteinExistence type="predicted"/>
<dbReference type="CTD" id="389337"/>
<dbReference type="OMA" id="FLCFRPH"/>
<dbReference type="GeneTree" id="ENSGT00950000183088"/>
<dbReference type="InterPro" id="IPR027267">
    <property type="entry name" value="AH/BAR_dom_sf"/>
</dbReference>
<dbReference type="Ensembl" id="ENSSAUT00010010847.1">
    <property type="protein sequence ID" value="ENSSAUP00010010203.1"/>
    <property type="gene ID" value="ENSSAUG00010004993.1"/>
</dbReference>
<feature type="region of interest" description="Disordered" evidence="3">
    <location>
        <begin position="718"/>
        <end position="746"/>
    </location>
</feature>
<dbReference type="SUPFAM" id="SSF103657">
    <property type="entry name" value="BAR/IMD domain-like"/>
    <property type="match status" value="1"/>
</dbReference>
<dbReference type="Gene3D" id="1.20.900.10">
    <property type="entry name" value="Dbl homology (DH) domain"/>
    <property type="match status" value="1"/>
</dbReference>
<keyword evidence="7" id="KW-1185">Reference proteome</keyword>
<feature type="domain" description="SH3" evidence="4">
    <location>
        <begin position="757"/>
        <end position="821"/>
    </location>
</feature>
<evidence type="ECO:0000313" key="6">
    <source>
        <dbReference type="Ensembl" id="ENSSAUP00010010203.1"/>
    </source>
</evidence>
<feature type="domain" description="DH" evidence="5">
    <location>
        <begin position="180"/>
        <end position="367"/>
    </location>
</feature>
<dbReference type="SMART" id="SM00326">
    <property type="entry name" value="SH3"/>
    <property type="match status" value="2"/>
</dbReference>
<dbReference type="AlphaFoldDB" id="A0A671U8U0"/>
<feature type="compositionally biased region" description="Basic and acidic residues" evidence="3">
    <location>
        <begin position="85"/>
        <end position="118"/>
    </location>
</feature>
<evidence type="ECO:0000256" key="2">
    <source>
        <dbReference type="PROSITE-ProRule" id="PRU00192"/>
    </source>
</evidence>
<feature type="compositionally biased region" description="Low complexity" evidence="3">
    <location>
        <begin position="139"/>
        <end position="148"/>
    </location>
</feature>
<dbReference type="PANTHER" id="PTHR22834:SF9">
    <property type="entry name" value="RHO GUANINE NUCLEOTIDE EXCHANGE FACTOR 37"/>
    <property type="match status" value="1"/>
</dbReference>
<dbReference type="InterPro" id="IPR001452">
    <property type="entry name" value="SH3_domain"/>
</dbReference>
<dbReference type="Gene3D" id="2.30.30.40">
    <property type="entry name" value="SH3 Domains"/>
    <property type="match status" value="2"/>
</dbReference>
<reference evidence="6" key="2">
    <citation type="submission" date="2025-08" db="UniProtKB">
        <authorList>
            <consortium name="Ensembl"/>
        </authorList>
    </citation>
    <scope>IDENTIFICATION</scope>
</reference>
<dbReference type="Pfam" id="PF07653">
    <property type="entry name" value="SH3_2"/>
    <property type="match status" value="1"/>
</dbReference>
<dbReference type="SUPFAM" id="SSF48065">
    <property type="entry name" value="DBL homology domain (DH-domain)"/>
    <property type="match status" value="1"/>
</dbReference>
<protein>
    <submittedName>
        <fullName evidence="6">Rho guanine nucleotide exchange factor 37</fullName>
    </submittedName>
</protein>
<feature type="compositionally biased region" description="Polar residues" evidence="3">
    <location>
        <begin position="129"/>
        <end position="138"/>
    </location>
</feature>
<reference evidence="6" key="1">
    <citation type="submission" date="2021-04" db="EMBL/GenBank/DDBJ databases">
        <authorList>
            <consortium name="Wellcome Sanger Institute Data Sharing"/>
        </authorList>
    </citation>
    <scope>NUCLEOTIDE SEQUENCE [LARGE SCALE GENOMIC DNA]</scope>
</reference>
<gene>
    <name evidence="6" type="primary">ARHGEF37</name>
    <name evidence="6" type="synonym">arhgef37</name>
</gene>
<feature type="region of interest" description="Disordered" evidence="3">
    <location>
        <begin position="83"/>
        <end position="178"/>
    </location>
</feature>
<dbReference type="GeneID" id="115569051"/>
<dbReference type="FunFam" id="1.20.1270.60:FF:000099">
    <property type="entry name" value="Rho guanine nucleotide exchange factor 37"/>
    <property type="match status" value="1"/>
</dbReference>
<name>A0A671U8U0_SPAAU</name>
<dbReference type="InterPro" id="IPR000219">
    <property type="entry name" value="DH_dom"/>
</dbReference>
<dbReference type="OrthoDB" id="6244550at2759"/>
<dbReference type="PROSITE" id="PS50010">
    <property type="entry name" value="DH_2"/>
    <property type="match status" value="1"/>
</dbReference>
<dbReference type="InterPro" id="IPR035899">
    <property type="entry name" value="DBL_dom_sf"/>
</dbReference>
<dbReference type="RefSeq" id="XP_030252795.1">
    <property type="nucleotide sequence ID" value="XM_030396935.1"/>
</dbReference>
<dbReference type="FunFam" id="2.30.30.40:FF:000174">
    <property type="entry name" value="rho guanine nucleotide exchange factor 37"/>
    <property type="match status" value="1"/>
</dbReference>
<dbReference type="InParanoid" id="A0A671U8U0"/>
<evidence type="ECO:0000313" key="7">
    <source>
        <dbReference type="Proteomes" id="UP000472265"/>
    </source>
</evidence>
<dbReference type="FunFam" id="2.30.30.40:FF:000177">
    <property type="entry name" value="Rho guanine nucleotide exchange factor (GEF) 37"/>
    <property type="match status" value="1"/>
</dbReference>
<dbReference type="GO" id="GO:0005737">
    <property type="term" value="C:cytoplasm"/>
    <property type="evidence" value="ECO:0007669"/>
    <property type="project" value="TreeGrafter"/>
</dbReference>
<dbReference type="SUPFAM" id="SSF50044">
    <property type="entry name" value="SH3-domain"/>
    <property type="match status" value="2"/>
</dbReference>
<dbReference type="Pfam" id="PF00621">
    <property type="entry name" value="RhoGEF"/>
    <property type="match status" value="1"/>
</dbReference>
<feature type="domain" description="SH3" evidence="4">
    <location>
        <begin position="657"/>
        <end position="720"/>
    </location>
</feature>
<dbReference type="InterPro" id="IPR051492">
    <property type="entry name" value="Dynamin-Rho_GEF"/>
</dbReference>
<dbReference type="GO" id="GO:0005085">
    <property type="term" value="F:guanyl-nucleotide exchange factor activity"/>
    <property type="evidence" value="ECO:0007669"/>
    <property type="project" value="InterPro"/>
</dbReference>
<accession>A0A671U8U0</accession>
<evidence type="ECO:0000259" key="4">
    <source>
        <dbReference type="PROSITE" id="PS50002"/>
    </source>
</evidence>
<reference evidence="6" key="3">
    <citation type="submission" date="2025-09" db="UniProtKB">
        <authorList>
            <consortium name="Ensembl"/>
        </authorList>
    </citation>
    <scope>IDENTIFICATION</scope>
</reference>
<dbReference type="CDD" id="cd00160">
    <property type="entry name" value="RhoGEF"/>
    <property type="match status" value="1"/>
</dbReference>
<dbReference type="PANTHER" id="PTHR22834">
    <property type="entry name" value="NUCLEAR FUSION PROTEIN FUS2"/>
    <property type="match status" value="1"/>
</dbReference>